<proteinExistence type="predicted"/>
<name>A0A1G6S397_9ACTN</name>
<dbReference type="InterPro" id="IPR046165">
    <property type="entry name" value="DUF6167"/>
</dbReference>
<accession>A0A1G6S397</accession>
<reference evidence="3" key="1">
    <citation type="submission" date="2016-10" db="EMBL/GenBank/DDBJ databases">
        <authorList>
            <person name="Varghese N."/>
            <person name="Submissions S."/>
        </authorList>
    </citation>
    <scope>NUCLEOTIDE SEQUENCE [LARGE SCALE GENOMIC DNA]</scope>
    <source>
        <strain evidence="3">CGMCC 4.6858</strain>
    </source>
</reference>
<evidence type="ECO:0000313" key="2">
    <source>
        <dbReference type="EMBL" id="SDD11380.1"/>
    </source>
</evidence>
<dbReference type="STRING" id="1045774.SAMN05421872_1063"/>
<dbReference type="OrthoDB" id="4952314at2"/>
<gene>
    <name evidence="2" type="ORF">SAMN05421872_1063</name>
</gene>
<evidence type="ECO:0000256" key="1">
    <source>
        <dbReference type="SAM" id="MobiDB-lite"/>
    </source>
</evidence>
<sequence length="98" mass="10618">MNRGLWFVAGAGAGVYAMIRGRRAAELLTAEGLQDRWQAVTHGARLLRDEVAQGKAEAEVDLRARLGLVPSSTPELEAPTTTFTEISSPRDTEQEGTH</sequence>
<feature type="region of interest" description="Disordered" evidence="1">
    <location>
        <begin position="71"/>
        <end position="98"/>
    </location>
</feature>
<organism evidence="2 3">
    <name type="scientific">Nocardioides lianchengensis</name>
    <dbReference type="NCBI Taxonomy" id="1045774"/>
    <lineage>
        <taxon>Bacteria</taxon>
        <taxon>Bacillati</taxon>
        <taxon>Actinomycetota</taxon>
        <taxon>Actinomycetes</taxon>
        <taxon>Propionibacteriales</taxon>
        <taxon>Nocardioidaceae</taxon>
        <taxon>Nocardioides</taxon>
    </lineage>
</organism>
<protein>
    <recommendedName>
        <fullName evidence="4">Secreted protein</fullName>
    </recommendedName>
</protein>
<keyword evidence="3" id="KW-1185">Reference proteome</keyword>
<evidence type="ECO:0008006" key="4">
    <source>
        <dbReference type="Google" id="ProtNLM"/>
    </source>
</evidence>
<dbReference type="Pfam" id="PF19664">
    <property type="entry name" value="DUF6167"/>
    <property type="match status" value="1"/>
</dbReference>
<dbReference type="EMBL" id="FMZM01000006">
    <property type="protein sequence ID" value="SDD11380.1"/>
    <property type="molecule type" value="Genomic_DNA"/>
</dbReference>
<dbReference type="Proteomes" id="UP000199034">
    <property type="component" value="Unassembled WGS sequence"/>
</dbReference>
<feature type="compositionally biased region" description="Polar residues" evidence="1">
    <location>
        <begin position="71"/>
        <end position="87"/>
    </location>
</feature>
<evidence type="ECO:0000313" key="3">
    <source>
        <dbReference type="Proteomes" id="UP000199034"/>
    </source>
</evidence>
<feature type="compositionally biased region" description="Basic and acidic residues" evidence="1">
    <location>
        <begin position="88"/>
        <end position="98"/>
    </location>
</feature>
<dbReference type="RefSeq" id="WP_090855695.1">
    <property type="nucleotide sequence ID" value="NZ_FMZM01000006.1"/>
</dbReference>
<dbReference type="AlphaFoldDB" id="A0A1G6S397"/>